<evidence type="ECO:0000256" key="2">
    <source>
        <dbReference type="ARBA" id="ARBA00022490"/>
    </source>
</evidence>
<proteinExistence type="inferred from homology"/>
<dbReference type="EMBL" id="JAOSID010000004">
    <property type="protein sequence ID" value="MDO8168129.1"/>
    <property type="molecule type" value="Genomic_DNA"/>
</dbReference>
<dbReference type="PANTHER" id="PTHR11265">
    <property type="entry name" value="S-ADENOSYL-METHYLTRANSFERASE MRAW"/>
    <property type="match status" value="1"/>
</dbReference>
<evidence type="ECO:0000256" key="5">
    <source>
        <dbReference type="ARBA" id="ARBA00022679"/>
    </source>
</evidence>
<gene>
    <name evidence="7 8" type="primary">rsmH</name>
    <name evidence="8" type="ORF">OC680_01355</name>
</gene>
<dbReference type="HAMAP" id="MF_01007">
    <property type="entry name" value="16SrRNA_methyltr_H"/>
    <property type="match status" value="1"/>
</dbReference>
<keyword evidence="3 7" id="KW-0698">rRNA processing</keyword>
<reference evidence="8 9" key="1">
    <citation type="journal article" date="2023" name="Int. J. Syst. Evol. Microbiol.">
        <title>The observation of taxonomic boundaries for the 16SrII and 16SrXXV phytoplasmas using genome-based delimitation.</title>
        <authorList>
            <person name="Rodrigues Jardim B."/>
            <person name="Tran-Nguyen L.T.T."/>
            <person name="Gambley C."/>
            <person name="Al-Sadi A.M."/>
            <person name="Al-Subhi A.M."/>
            <person name="Foissac X."/>
            <person name="Salar P."/>
            <person name="Cai H."/>
            <person name="Yang J.Y."/>
            <person name="Davis R."/>
            <person name="Jones L."/>
            <person name="Rodoni B."/>
            <person name="Constable F.E."/>
        </authorList>
    </citation>
    <scope>NUCLEOTIDE SEQUENCE [LARGE SCALE GENOMIC DNA]</scope>
    <source>
        <strain evidence="8">BAWM-155c</strain>
    </source>
</reference>
<comment type="catalytic activity">
    <reaction evidence="7">
        <text>cytidine(1402) in 16S rRNA + S-adenosyl-L-methionine = N(4)-methylcytidine(1402) in 16S rRNA + S-adenosyl-L-homocysteine + H(+)</text>
        <dbReference type="Rhea" id="RHEA:42928"/>
        <dbReference type="Rhea" id="RHEA-COMP:10286"/>
        <dbReference type="Rhea" id="RHEA-COMP:10287"/>
        <dbReference type="ChEBI" id="CHEBI:15378"/>
        <dbReference type="ChEBI" id="CHEBI:57856"/>
        <dbReference type="ChEBI" id="CHEBI:59789"/>
        <dbReference type="ChEBI" id="CHEBI:74506"/>
        <dbReference type="ChEBI" id="CHEBI:82748"/>
        <dbReference type="EC" id="2.1.1.199"/>
    </reaction>
</comment>
<dbReference type="SUPFAM" id="SSF81799">
    <property type="entry name" value="Putative methyltransferase TM0872, insert domain"/>
    <property type="match status" value="1"/>
</dbReference>
<protein>
    <recommendedName>
        <fullName evidence="7">Ribosomal RNA small subunit methyltransferase H</fullName>
        <ecNumber evidence="7">2.1.1.199</ecNumber>
    </recommendedName>
    <alternativeName>
        <fullName evidence="7">16S rRNA m(4)C1402 methyltransferase</fullName>
    </alternativeName>
    <alternativeName>
        <fullName evidence="7">rRNA (cytosine-N(4)-)-methyltransferase RsmH</fullName>
    </alternativeName>
</protein>
<evidence type="ECO:0000313" key="8">
    <source>
        <dbReference type="EMBL" id="MDO8168129.1"/>
    </source>
</evidence>
<comment type="caution">
    <text evidence="8">The sequence shown here is derived from an EMBL/GenBank/DDBJ whole genome shotgun (WGS) entry which is preliminary data.</text>
</comment>
<evidence type="ECO:0000256" key="4">
    <source>
        <dbReference type="ARBA" id="ARBA00022603"/>
    </source>
</evidence>
<dbReference type="Gene3D" id="1.10.150.170">
    <property type="entry name" value="Putative methyltransferase TM0872, insert domain"/>
    <property type="match status" value="1"/>
</dbReference>
<comment type="function">
    <text evidence="7">Specifically methylates the N4 position of cytidine in position 1402 (C1402) of 16S rRNA.</text>
</comment>
<keyword evidence="2 7" id="KW-0963">Cytoplasm</keyword>
<dbReference type="GO" id="GO:0008168">
    <property type="term" value="F:methyltransferase activity"/>
    <property type="evidence" value="ECO:0007669"/>
    <property type="project" value="UniProtKB-KW"/>
</dbReference>
<accession>A0ABT9DFD3</accession>
<dbReference type="RefSeq" id="WP_304515332.1">
    <property type="nucleotide sequence ID" value="NZ_JAOSID010000004.1"/>
</dbReference>
<dbReference type="GO" id="GO:0032259">
    <property type="term" value="P:methylation"/>
    <property type="evidence" value="ECO:0007669"/>
    <property type="project" value="UniProtKB-KW"/>
</dbReference>
<feature type="binding site" evidence="7">
    <location>
        <position position="100"/>
    </location>
    <ligand>
        <name>S-adenosyl-L-methionine</name>
        <dbReference type="ChEBI" id="CHEBI:59789"/>
    </ligand>
</feature>
<dbReference type="Proteomes" id="UP001172036">
    <property type="component" value="Unassembled WGS sequence"/>
</dbReference>
<keyword evidence="6 7" id="KW-0949">S-adenosyl-L-methionine</keyword>
<feature type="binding site" evidence="7">
    <location>
        <position position="53"/>
    </location>
    <ligand>
        <name>S-adenosyl-L-methionine</name>
        <dbReference type="ChEBI" id="CHEBI:59789"/>
    </ligand>
</feature>
<evidence type="ECO:0000313" key="9">
    <source>
        <dbReference type="Proteomes" id="UP001172036"/>
    </source>
</evidence>
<dbReference type="InterPro" id="IPR023397">
    <property type="entry name" value="SAM-dep_MeTrfase_MraW_recog"/>
</dbReference>
<evidence type="ECO:0000256" key="3">
    <source>
        <dbReference type="ARBA" id="ARBA00022552"/>
    </source>
</evidence>
<evidence type="ECO:0000256" key="7">
    <source>
        <dbReference type="HAMAP-Rule" id="MF_01007"/>
    </source>
</evidence>
<dbReference type="PIRSF" id="PIRSF004486">
    <property type="entry name" value="MraW"/>
    <property type="match status" value="1"/>
</dbReference>
<dbReference type="SUPFAM" id="SSF53335">
    <property type="entry name" value="S-adenosyl-L-methionine-dependent methyltransferases"/>
    <property type="match status" value="1"/>
</dbReference>
<dbReference type="NCBIfam" id="TIGR00006">
    <property type="entry name" value="16S rRNA (cytosine(1402)-N(4))-methyltransferase RsmH"/>
    <property type="match status" value="1"/>
</dbReference>
<evidence type="ECO:0000256" key="6">
    <source>
        <dbReference type="ARBA" id="ARBA00022691"/>
    </source>
</evidence>
<name>A0ABT9DFD3_9MOLU</name>
<feature type="binding site" evidence="7">
    <location>
        <position position="79"/>
    </location>
    <ligand>
        <name>S-adenosyl-L-methionine</name>
        <dbReference type="ChEBI" id="CHEBI:59789"/>
    </ligand>
</feature>
<comment type="subcellular location">
    <subcellularLocation>
        <location evidence="7">Cytoplasm</location>
    </subcellularLocation>
</comment>
<dbReference type="Pfam" id="PF01795">
    <property type="entry name" value="Methyltransf_5"/>
    <property type="match status" value="1"/>
</dbReference>
<evidence type="ECO:0000256" key="1">
    <source>
        <dbReference type="ARBA" id="ARBA00010396"/>
    </source>
</evidence>
<keyword evidence="9" id="KW-1185">Reference proteome</keyword>
<comment type="similarity">
    <text evidence="1 7">Belongs to the methyltransferase superfamily. RsmH family.</text>
</comment>
<dbReference type="InterPro" id="IPR029063">
    <property type="entry name" value="SAM-dependent_MTases_sf"/>
</dbReference>
<feature type="binding site" evidence="7">
    <location>
        <begin position="34"/>
        <end position="36"/>
    </location>
    <ligand>
        <name>S-adenosyl-L-methionine</name>
        <dbReference type="ChEBI" id="CHEBI:59789"/>
    </ligand>
</feature>
<sequence>MKANFHIPVLTREVVQYLNINPKGVYVDATLGGGGHSMVILSKLTQGFLYSFDQDICSILECQKIFANHKNIKLIHKNFAYLQMELSKFNVRQIDGIVFDLGLSSFQIDSSKRGFSYLVDEFLDMRMSQHNMQTAYYIINNYSLEKLKNIFFLYGQEPKSSLIAKEIIKKRPLKTTSELVKITDKFYSRYGKKINNRGHSAKRIFQALRIEVNQELRCLETSLHQSLNLLKKNGVIVVISFNSLEDSLVKHFFKKNSQYHLLPKIPFKKKDLPPPNLQIISKKIIYPGSEELLFNSRSHSAKLRVAVKSL</sequence>
<dbReference type="EC" id="2.1.1.199" evidence="7"/>
<feature type="binding site" evidence="7">
    <location>
        <position position="107"/>
    </location>
    <ligand>
        <name>S-adenosyl-L-methionine</name>
        <dbReference type="ChEBI" id="CHEBI:59789"/>
    </ligand>
</feature>
<organism evidence="8 9">
    <name type="scientific">Candidatus Phytoplasma melaleucae</name>
    <dbReference type="NCBI Taxonomy" id="2982630"/>
    <lineage>
        <taxon>Bacteria</taxon>
        <taxon>Bacillati</taxon>
        <taxon>Mycoplasmatota</taxon>
        <taxon>Mollicutes</taxon>
        <taxon>Acholeplasmatales</taxon>
        <taxon>Acholeplasmataceae</taxon>
        <taxon>Candidatus Phytoplasma</taxon>
    </lineage>
</organism>
<keyword evidence="4 7" id="KW-0489">Methyltransferase</keyword>
<dbReference type="InterPro" id="IPR002903">
    <property type="entry name" value="RsmH"/>
</dbReference>
<dbReference type="PANTHER" id="PTHR11265:SF0">
    <property type="entry name" value="12S RRNA N4-METHYLCYTIDINE METHYLTRANSFERASE"/>
    <property type="match status" value="1"/>
</dbReference>
<keyword evidence="5 7" id="KW-0808">Transferase</keyword>
<dbReference type="Gene3D" id="3.40.50.150">
    <property type="entry name" value="Vaccinia Virus protein VP39"/>
    <property type="match status" value="1"/>
</dbReference>